<dbReference type="RefSeq" id="WP_023949128.1">
    <property type="nucleotide sequence ID" value="NZ_JAERIV010000003.1"/>
</dbReference>
<proteinExistence type="predicted"/>
<evidence type="ECO:0000313" key="3">
    <source>
        <dbReference type="Proteomes" id="UP000250166"/>
    </source>
</evidence>
<gene>
    <name evidence="2" type="ORF">NCTC13102_01065</name>
</gene>
<name>A0A2X3BCH5_9HELI</name>
<keyword evidence="1" id="KW-1133">Transmembrane helix</keyword>
<dbReference type="AlphaFoldDB" id="A0A2X3BCH5"/>
<keyword evidence="1" id="KW-0812">Transmembrane</keyword>
<reference evidence="2 3" key="1">
    <citation type="submission" date="2018-06" db="EMBL/GenBank/DDBJ databases">
        <authorList>
            <consortium name="Pathogen Informatics"/>
            <person name="Doyle S."/>
        </authorList>
    </citation>
    <scope>NUCLEOTIDE SEQUENCE [LARGE SCALE GENOMIC DNA]</scope>
    <source>
        <strain evidence="2 3">NCTC13102</strain>
    </source>
</reference>
<feature type="transmembrane region" description="Helical" evidence="1">
    <location>
        <begin position="29"/>
        <end position="61"/>
    </location>
</feature>
<organism evidence="2 3">
    <name type="scientific">Helicobacter fennelliae</name>
    <dbReference type="NCBI Taxonomy" id="215"/>
    <lineage>
        <taxon>Bacteria</taxon>
        <taxon>Pseudomonadati</taxon>
        <taxon>Campylobacterota</taxon>
        <taxon>Epsilonproteobacteria</taxon>
        <taxon>Campylobacterales</taxon>
        <taxon>Helicobacteraceae</taxon>
        <taxon>Helicobacter</taxon>
    </lineage>
</organism>
<keyword evidence="1" id="KW-0472">Membrane</keyword>
<dbReference type="Proteomes" id="UP000250166">
    <property type="component" value="Unassembled WGS sequence"/>
</dbReference>
<accession>A0A2X3BCH5</accession>
<evidence type="ECO:0000313" key="2">
    <source>
        <dbReference type="EMBL" id="SQB98601.1"/>
    </source>
</evidence>
<evidence type="ECO:0000256" key="1">
    <source>
        <dbReference type="SAM" id="Phobius"/>
    </source>
</evidence>
<sequence length="72" mass="7846">MLILACGVIAAVMLYYLFFSGLPNAKILFCVLVGIICLAIPRLGAMLVAIGLIFGFVWLLIKALKESKQEDD</sequence>
<protein>
    <submittedName>
        <fullName evidence="2">Uncharacterized protein</fullName>
    </submittedName>
</protein>
<dbReference type="EMBL" id="UAWL01000006">
    <property type="protein sequence ID" value="SQB98601.1"/>
    <property type="molecule type" value="Genomic_DNA"/>
</dbReference>